<name>A0ABR7XGK4_9BACT</name>
<dbReference type="Proteomes" id="UP000625551">
    <property type="component" value="Unassembled WGS sequence"/>
</dbReference>
<dbReference type="InterPro" id="IPR028427">
    <property type="entry name" value="Met_Sox_Rdtase_MsrB"/>
</dbReference>
<organism evidence="5 6">
    <name type="scientific">Pontibacter aquaedesilientis</name>
    <dbReference type="NCBI Taxonomy" id="2766980"/>
    <lineage>
        <taxon>Bacteria</taxon>
        <taxon>Pseudomonadati</taxon>
        <taxon>Bacteroidota</taxon>
        <taxon>Cytophagia</taxon>
        <taxon>Cytophagales</taxon>
        <taxon>Hymenobacteraceae</taxon>
        <taxon>Pontibacter</taxon>
    </lineage>
</organism>
<dbReference type="EC" id="1.8.4.12" evidence="1"/>
<comment type="catalytic activity">
    <reaction evidence="3">
        <text>L-methionyl-[protein] + [thioredoxin]-disulfide + H2O = L-methionyl-(R)-S-oxide-[protein] + [thioredoxin]-dithiol</text>
        <dbReference type="Rhea" id="RHEA:24164"/>
        <dbReference type="Rhea" id="RHEA-COMP:10698"/>
        <dbReference type="Rhea" id="RHEA-COMP:10700"/>
        <dbReference type="Rhea" id="RHEA-COMP:12313"/>
        <dbReference type="Rhea" id="RHEA-COMP:12314"/>
        <dbReference type="ChEBI" id="CHEBI:15377"/>
        <dbReference type="ChEBI" id="CHEBI:16044"/>
        <dbReference type="ChEBI" id="CHEBI:29950"/>
        <dbReference type="ChEBI" id="CHEBI:45764"/>
        <dbReference type="ChEBI" id="CHEBI:50058"/>
        <dbReference type="EC" id="1.8.4.12"/>
    </reaction>
</comment>
<evidence type="ECO:0000256" key="2">
    <source>
        <dbReference type="ARBA" id="ARBA00023002"/>
    </source>
</evidence>
<dbReference type="PROSITE" id="PS51790">
    <property type="entry name" value="MSRB"/>
    <property type="match status" value="1"/>
</dbReference>
<reference evidence="5 6" key="1">
    <citation type="submission" date="2020-09" db="EMBL/GenBank/DDBJ databases">
        <title>Genome sequencing and assembly of Pontibacter sp.</title>
        <authorList>
            <person name="Chhetri G."/>
        </authorList>
    </citation>
    <scope>NUCLEOTIDE SEQUENCE [LARGE SCALE GENOMIC DNA]</scope>
    <source>
        <strain evidence="5 6">JH31</strain>
    </source>
</reference>
<evidence type="ECO:0000256" key="1">
    <source>
        <dbReference type="ARBA" id="ARBA00012499"/>
    </source>
</evidence>
<dbReference type="PANTHER" id="PTHR10173:SF52">
    <property type="entry name" value="METHIONINE-R-SULFOXIDE REDUCTASE B1"/>
    <property type="match status" value="1"/>
</dbReference>
<protein>
    <recommendedName>
        <fullName evidence="1">peptide-methionine (R)-S-oxide reductase</fullName>
        <ecNumber evidence="1">1.8.4.12</ecNumber>
    </recommendedName>
</protein>
<keyword evidence="2" id="KW-0560">Oxidoreductase</keyword>
<dbReference type="SUPFAM" id="SSF51316">
    <property type="entry name" value="Mss4-like"/>
    <property type="match status" value="1"/>
</dbReference>
<dbReference type="RefSeq" id="WP_191183570.1">
    <property type="nucleotide sequence ID" value="NZ_JACXAJ010000003.1"/>
</dbReference>
<comment type="caution">
    <text evidence="5">The sequence shown here is derived from an EMBL/GenBank/DDBJ whole genome shotgun (WGS) entry which is preliminary data.</text>
</comment>
<dbReference type="InterPro" id="IPR002579">
    <property type="entry name" value="Met_Sox_Rdtase_MsrB_dom"/>
</dbReference>
<dbReference type="Pfam" id="PF01641">
    <property type="entry name" value="SelR"/>
    <property type="match status" value="1"/>
</dbReference>
<evidence type="ECO:0000259" key="4">
    <source>
        <dbReference type="PROSITE" id="PS51790"/>
    </source>
</evidence>
<evidence type="ECO:0000313" key="6">
    <source>
        <dbReference type="Proteomes" id="UP000625551"/>
    </source>
</evidence>
<accession>A0ABR7XGK4</accession>
<proteinExistence type="predicted"/>
<dbReference type="Gene3D" id="2.170.150.20">
    <property type="entry name" value="Peptide methionine sulfoxide reductase"/>
    <property type="match status" value="1"/>
</dbReference>
<keyword evidence="6" id="KW-1185">Reference proteome</keyword>
<dbReference type="PANTHER" id="PTHR10173">
    <property type="entry name" value="METHIONINE SULFOXIDE REDUCTASE"/>
    <property type="match status" value="1"/>
</dbReference>
<evidence type="ECO:0000256" key="3">
    <source>
        <dbReference type="ARBA" id="ARBA00048488"/>
    </source>
</evidence>
<feature type="domain" description="MsrB" evidence="4">
    <location>
        <begin position="1"/>
        <end position="101"/>
    </location>
</feature>
<gene>
    <name evidence="5" type="ORF">H9Q13_09580</name>
</gene>
<evidence type="ECO:0000313" key="5">
    <source>
        <dbReference type="EMBL" id="MBD1397415.1"/>
    </source>
</evidence>
<dbReference type="InterPro" id="IPR011057">
    <property type="entry name" value="Mss4-like_sf"/>
</dbReference>
<dbReference type="EMBL" id="JACXAJ010000003">
    <property type="protein sequence ID" value="MBD1397415.1"/>
    <property type="molecule type" value="Genomic_DNA"/>
</dbReference>
<sequence length="101" mass="11486">MFKHRGKVSGSNQNTGSYTCSNCGNRLFHASKKFEVGSGFPSFWEQIGENVTQKLLHTYGRQRTQLLCNQCGQHLGHLFDDARAPSQVRYCINAESLRFEE</sequence>